<protein>
    <submittedName>
        <fullName evidence="1">Uncharacterized protein</fullName>
    </submittedName>
</protein>
<dbReference type="EMBL" id="CP108135">
    <property type="protein sequence ID" value="WTP68841.1"/>
    <property type="molecule type" value="Genomic_DNA"/>
</dbReference>
<keyword evidence="2" id="KW-1185">Reference proteome</keyword>
<dbReference type="RefSeq" id="WP_158687100.1">
    <property type="nucleotide sequence ID" value="NZ_CP108135.1"/>
</dbReference>
<sequence length="75" mass="8161">MVPPDPGVLWDLRVGRRYDPVVARLGRFLTDVVDVKAVFAYPSTVVQAGDGPAVLVKPYYTAGTELSVRVSEKAE</sequence>
<dbReference type="Proteomes" id="UP001622496">
    <property type="component" value="Chromosome"/>
</dbReference>
<accession>A0ABZ1KB85</accession>
<evidence type="ECO:0000313" key="2">
    <source>
        <dbReference type="Proteomes" id="UP001622496"/>
    </source>
</evidence>
<organism evidence="1 2">
    <name type="scientific">[Kitasatospora] papulosa</name>
    <dbReference type="NCBI Taxonomy" id="1464011"/>
    <lineage>
        <taxon>Bacteria</taxon>
        <taxon>Bacillati</taxon>
        <taxon>Actinomycetota</taxon>
        <taxon>Actinomycetes</taxon>
        <taxon>Kitasatosporales</taxon>
        <taxon>Streptomycetaceae</taxon>
        <taxon>Streptomyces</taxon>
    </lineage>
</organism>
<reference evidence="1 2" key="1">
    <citation type="submission" date="2022-10" db="EMBL/GenBank/DDBJ databases">
        <title>The complete genomes of actinobacterial strains from the NBC collection.</title>
        <authorList>
            <person name="Joergensen T.S."/>
            <person name="Alvarez Arevalo M."/>
            <person name="Sterndorff E.B."/>
            <person name="Faurdal D."/>
            <person name="Vuksanovic O."/>
            <person name="Mourched A.-S."/>
            <person name="Charusanti P."/>
            <person name="Shaw S."/>
            <person name="Blin K."/>
            <person name="Weber T."/>
        </authorList>
    </citation>
    <scope>NUCLEOTIDE SEQUENCE [LARGE SCALE GENOMIC DNA]</scope>
    <source>
        <strain evidence="1 2">NBC_00185</strain>
    </source>
</reference>
<evidence type="ECO:0000313" key="1">
    <source>
        <dbReference type="EMBL" id="WTP68841.1"/>
    </source>
</evidence>
<gene>
    <name evidence="1" type="ORF">OG560_26825</name>
</gene>
<name>A0ABZ1KB85_9ACTN</name>
<proteinExistence type="predicted"/>